<gene>
    <name evidence="2" type="ORF">SM757_34720</name>
</gene>
<evidence type="ECO:0000313" key="2">
    <source>
        <dbReference type="EMBL" id="MDZ5461742.1"/>
    </source>
</evidence>
<feature type="domain" description="Ysc84 actin-binding" evidence="1">
    <location>
        <begin position="125"/>
        <end position="209"/>
    </location>
</feature>
<dbReference type="CDD" id="cd11524">
    <property type="entry name" value="SYLF"/>
    <property type="match status" value="1"/>
</dbReference>
<dbReference type="InterPro" id="IPR007461">
    <property type="entry name" value="Ysc84_actin-binding"/>
</dbReference>
<accession>A0ABU5IS63</accession>
<proteinExistence type="predicted"/>
<dbReference type="EMBL" id="JAXOJX010000159">
    <property type="protein sequence ID" value="MDZ5461742.1"/>
    <property type="molecule type" value="Genomic_DNA"/>
</dbReference>
<dbReference type="Pfam" id="PF04366">
    <property type="entry name" value="Ysc84"/>
    <property type="match status" value="1"/>
</dbReference>
<protein>
    <submittedName>
        <fullName evidence="2">YSC84-related protein</fullName>
    </submittedName>
</protein>
<reference evidence="2 3" key="1">
    <citation type="submission" date="2023-11" db="EMBL/GenBank/DDBJ databases">
        <title>Draft genome of Azohydromonas lata strain H1 (DSM1123), a polyhydroxyalkanoate producer.</title>
        <authorList>
            <person name="Traversa D."/>
            <person name="D'Addabbo P."/>
            <person name="Pazzani C."/>
            <person name="Manzari C."/>
            <person name="Chiara M."/>
            <person name="Scrascia M."/>
        </authorList>
    </citation>
    <scope>NUCLEOTIDE SEQUENCE [LARGE SCALE GENOMIC DNA]</scope>
    <source>
        <strain evidence="2 3">H1</strain>
    </source>
</reference>
<sequence>MKTKDLLPADQAQAQLKPANAARRGMLGALAAVPLVLATTGCAITRGGSDKKTPEQHRRDIDSNADATLSRLYEQVRGSRELTAKARGLLIFPSILAAGLVVGGEYGEGVLRAGGRSQAYYRAASGSFGFQAGAQSKAVVIVFLTQEALDKFRNSNGWTAGVDGSVALLKIGANGEVDTSTIKNDVAAFALTNAGLMYNLTIEGTKITRMDL</sequence>
<dbReference type="Proteomes" id="UP001293718">
    <property type="component" value="Unassembled WGS sequence"/>
</dbReference>
<comment type="caution">
    <text evidence="2">The sequence shown here is derived from an EMBL/GenBank/DDBJ whole genome shotgun (WGS) entry which is preliminary data.</text>
</comment>
<organism evidence="2 3">
    <name type="scientific">Azohydromonas lata</name>
    <dbReference type="NCBI Taxonomy" id="45677"/>
    <lineage>
        <taxon>Bacteria</taxon>
        <taxon>Pseudomonadati</taxon>
        <taxon>Pseudomonadota</taxon>
        <taxon>Betaproteobacteria</taxon>
        <taxon>Burkholderiales</taxon>
        <taxon>Sphaerotilaceae</taxon>
        <taxon>Azohydromonas</taxon>
    </lineage>
</organism>
<evidence type="ECO:0000313" key="3">
    <source>
        <dbReference type="Proteomes" id="UP001293718"/>
    </source>
</evidence>
<keyword evidence="3" id="KW-1185">Reference proteome</keyword>
<name>A0ABU5IS63_9BURK</name>
<evidence type="ECO:0000259" key="1">
    <source>
        <dbReference type="Pfam" id="PF04366"/>
    </source>
</evidence>